<keyword evidence="5" id="KW-1185">Reference proteome</keyword>
<evidence type="ECO:0000256" key="1">
    <source>
        <dbReference type="ARBA" id="ARBA00022527"/>
    </source>
</evidence>
<protein>
    <submittedName>
        <fullName evidence="4">ATP-binding protein</fullName>
    </submittedName>
</protein>
<keyword evidence="1" id="KW-0418">Kinase</keyword>
<keyword evidence="1" id="KW-0808">Transferase</keyword>
<feature type="non-terminal residue" evidence="4">
    <location>
        <position position="151"/>
    </location>
</feature>
<feature type="domain" description="Histidine kinase/HSP90-like ATPase" evidence="3">
    <location>
        <begin position="10"/>
        <end position="127"/>
    </location>
</feature>
<dbReference type="CDD" id="cd16936">
    <property type="entry name" value="HATPase_RsbW-like"/>
    <property type="match status" value="1"/>
</dbReference>
<evidence type="ECO:0000313" key="5">
    <source>
        <dbReference type="Proteomes" id="UP001197114"/>
    </source>
</evidence>
<dbReference type="Gene3D" id="3.30.565.10">
    <property type="entry name" value="Histidine kinase-like ATPase, C-terminal domain"/>
    <property type="match status" value="1"/>
</dbReference>
<dbReference type="Proteomes" id="UP001197114">
    <property type="component" value="Unassembled WGS sequence"/>
</dbReference>
<evidence type="ECO:0000313" key="4">
    <source>
        <dbReference type="EMBL" id="MBW5423038.1"/>
    </source>
</evidence>
<keyword evidence="1" id="KW-0723">Serine/threonine-protein kinase</keyword>
<keyword evidence="4" id="KW-0067">ATP-binding</keyword>
<dbReference type="InterPro" id="IPR036890">
    <property type="entry name" value="HATPase_C_sf"/>
</dbReference>
<organism evidence="4 5">
    <name type="scientific">Streptomyces anatolicus</name>
    <dbReference type="NCBI Taxonomy" id="2675858"/>
    <lineage>
        <taxon>Bacteria</taxon>
        <taxon>Bacillati</taxon>
        <taxon>Actinomycetota</taxon>
        <taxon>Actinomycetes</taxon>
        <taxon>Kitasatosporales</taxon>
        <taxon>Streptomycetaceae</taxon>
        <taxon>Streptomyces</taxon>
    </lineage>
</organism>
<keyword evidence="4" id="KW-0547">Nucleotide-binding</keyword>
<dbReference type="RefSeq" id="WP_219689438.1">
    <property type="nucleotide sequence ID" value="NZ_WMBF01000154.1"/>
</dbReference>
<dbReference type="InterPro" id="IPR003594">
    <property type="entry name" value="HATPase_dom"/>
</dbReference>
<dbReference type="PANTHER" id="PTHR35526:SF3">
    <property type="entry name" value="ANTI-SIGMA-F FACTOR RSBW"/>
    <property type="match status" value="1"/>
</dbReference>
<dbReference type="SUPFAM" id="SSF55874">
    <property type="entry name" value="ATPase domain of HSP90 chaperone/DNA topoisomerase II/histidine kinase"/>
    <property type="match status" value="1"/>
</dbReference>
<reference evidence="4 5" key="1">
    <citation type="submission" date="2019-11" db="EMBL/GenBank/DDBJ databases">
        <authorList>
            <person name="Ay H."/>
        </authorList>
    </citation>
    <scope>NUCLEOTIDE SEQUENCE [LARGE SCALE GENOMIC DNA]</scope>
    <source>
        <strain evidence="4 5">BG9H</strain>
    </source>
</reference>
<sequence>MSKELHKYFDAERRAVGEARGFVITSLKRWGVTGAEAEDIRLCVSELATNALHHGTRRGHGFLVRLRVDEDSVRLEVHESQDVSPDQPPHMREAADTETAGRGLSIVDALADEWGVDERSPFGKIVWSRFKAAPTPQFAQPHLPVRPPPPA</sequence>
<evidence type="ECO:0000256" key="2">
    <source>
        <dbReference type="SAM" id="MobiDB-lite"/>
    </source>
</evidence>
<comment type="caution">
    <text evidence="4">The sequence shown here is derived from an EMBL/GenBank/DDBJ whole genome shotgun (WGS) entry which is preliminary data.</text>
</comment>
<proteinExistence type="predicted"/>
<dbReference type="GO" id="GO:0005524">
    <property type="term" value="F:ATP binding"/>
    <property type="evidence" value="ECO:0007669"/>
    <property type="project" value="UniProtKB-KW"/>
</dbReference>
<name>A0ABS6YNN3_9ACTN</name>
<dbReference type="InterPro" id="IPR050267">
    <property type="entry name" value="Anti-sigma-factor_SerPK"/>
</dbReference>
<evidence type="ECO:0000259" key="3">
    <source>
        <dbReference type="Pfam" id="PF13581"/>
    </source>
</evidence>
<feature type="region of interest" description="Disordered" evidence="2">
    <location>
        <begin position="78"/>
        <end position="99"/>
    </location>
</feature>
<dbReference type="EMBL" id="WMBF01000154">
    <property type="protein sequence ID" value="MBW5423038.1"/>
    <property type="molecule type" value="Genomic_DNA"/>
</dbReference>
<accession>A0ABS6YNN3</accession>
<gene>
    <name evidence="4" type="ORF">GKQ77_15935</name>
</gene>
<dbReference type="Pfam" id="PF13581">
    <property type="entry name" value="HATPase_c_2"/>
    <property type="match status" value="1"/>
</dbReference>
<dbReference type="PANTHER" id="PTHR35526">
    <property type="entry name" value="ANTI-SIGMA-F FACTOR RSBW-RELATED"/>
    <property type="match status" value="1"/>
</dbReference>